<dbReference type="Ensembl" id="ENSCJAT00000146383.1">
    <property type="protein sequence ID" value="ENSCJAP00000094105.1"/>
    <property type="gene ID" value="ENSCJAG00000072794.1"/>
</dbReference>
<dbReference type="AlphaFoldDB" id="A0A8I3WPR6"/>
<feature type="domain" description="L1 transposable element dsRBD-like" evidence="6">
    <location>
        <begin position="259"/>
        <end position="323"/>
    </location>
</feature>
<sequence length="333" mass="39368">MMGRNQCKKPENTQNQNASPSKDDHSSTSTMEQGLTENERIPMTESLFKEWIIRNFCELKEHVVAQCKETRNFEKRFGEILLRIDNFERNISELMELKNTIQELREVCTGLNTLIVQAEERITEVKVQLNERKQEDKIRDKRIKRNEQSLQEMWNYVKRPNLHLIGVPECHRDNESKLENTLQDIIQENFPKLAKQVNIQPQVIQRTPQRYSSRRATPRHIIVRFTRVETKEKILRAAREKGQVTHKGKPIRLTADLSAETLQARREWGPIFNILKEQNLQPRISYPAKLSFTIEGKIKSFMDKQVLRDFITTRPALQELLKEALHTERNNQY</sequence>
<evidence type="ECO:0000259" key="4">
    <source>
        <dbReference type="Pfam" id="PF02994"/>
    </source>
</evidence>
<organism evidence="7 8">
    <name type="scientific">Callithrix jacchus</name>
    <name type="common">White-tufted-ear marmoset</name>
    <name type="synonym">Simia Jacchus</name>
    <dbReference type="NCBI Taxonomy" id="9483"/>
    <lineage>
        <taxon>Eukaryota</taxon>
        <taxon>Metazoa</taxon>
        <taxon>Chordata</taxon>
        <taxon>Craniata</taxon>
        <taxon>Vertebrata</taxon>
        <taxon>Euteleostomi</taxon>
        <taxon>Mammalia</taxon>
        <taxon>Eutheria</taxon>
        <taxon>Euarchontoglires</taxon>
        <taxon>Primates</taxon>
        <taxon>Haplorrhini</taxon>
        <taxon>Platyrrhini</taxon>
        <taxon>Cebidae</taxon>
        <taxon>Callitrichinae</taxon>
        <taxon>Callithrix</taxon>
        <taxon>Callithrix</taxon>
    </lineage>
</organism>
<keyword evidence="2" id="KW-0175">Coiled coil</keyword>
<evidence type="ECO:0000259" key="5">
    <source>
        <dbReference type="Pfam" id="PF17489"/>
    </source>
</evidence>
<dbReference type="Gene3D" id="1.20.5.390">
    <property type="entry name" value="L1 transposable element, trimerization domain"/>
    <property type="match status" value="1"/>
</dbReference>
<evidence type="ECO:0000256" key="3">
    <source>
        <dbReference type="SAM" id="MobiDB-lite"/>
    </source>
</evidence>
<proteinExistence type="inferred from homology"/>
<dbReference type="PANTHER" id="PTHR11505">
    <property type="entry name" value="L1 TRANSPOSABLE ELEMENT-RELATED"/>
    <property type="match status" value="1"/>
</dbReference>
<evidence type="ECO:0000313" key="7">
    <source>
        <dbReference type="Ensembl" id="ENSCJAP00000094105.1"/>
    </source>
</evidence>
<feature type="region of interest" description="Disordered" evidence="3">
    <location>
        <begin position="1"/>
        <end position="40"/>
    </location>
</feature>
<dbReference type="InterPro" id="IPR043636">
    <property type="entry name" value="L1_RRM_dom"/>
</dbReference>
<dbReference type="FunFam" id="3.30.250.20:FF:000005">
    <property type="entry name" value="LINE-1 retrotransposable element ORF1 protein"/>
    <property type="match status" value="1"/>
</dbReference>
<feature type="coiled-coil region" evidence="2">
    <location>
        <begin position="84"/>
        <end position="135"/>
    </location>
</feature>
<dbReference type="InterPro" id="IPR035301">
    <property type="entry name" value="L1_trimer"/>
</dbReference>
<dbReference type="Gene3D" id="3.30.70.1820">
    <property type="entry name" value="L1 transposable element, RRM domain"/>
    <property type="match status" value="1"/>
</dbReference>
<protein>
    <submittedName>
        <fullName evidence="7">Uncharacterized protein</fullName>
    </submittedName>
</protein>
<dbReference type="InterPro" id="IPR035300">
    <property type="entry name" value="L1_dsRBD"/>
</dbReference>
<reference evidence="7" key="3">
    <citation type="submission" date="2025-09" db="UniProtKB">
        <authorList>
            <consortium name="Ensembl"/>
        </authorList>
    </citation>
    <scope>IDENTIFICATION</scope>
</reference>
<evidence type="ECO:0000256" key="1">
    <source>
        <dbReference type="ARBA" id="ARBA00061640"/>
    </source>
</evidence>
<dbReference type="Pfam" id="PF02994">
    <property type="entry name" value="Transposase_22"/>
    <property type="match status" value="1"/>
</dbReference>
<dbReference type="Gene3D" id="3.30.250.20">
    <property type="entry name" value="L1 transposable element, C-terminal domain"/>
    <property type="match status" value="1"/>
</dbReference>
<accession>A0A8I3WPR6</accession>
<evidence type="ECO:0000259" key="6">
    <source>
        <dbReference type="Pfam" id="PF17490"/>
    </source>
</evidence>
<evidence type="ECO:0000256" key="2">
    <source>
        <dbReference type="SAM" id="Coils"/>
    </source>
</evidence>
<dbReference type="GeneTree" id="ENSGT01150000286955"/>
<dbReference type="Pfam" id="PF17490">
    <property type="entry name" value="Tnp_22_dsRBD"/>
    <property type="match status" value="1"/>
</dbReference>
<dbReference type="Pfam" id="PF17489">
    <property type="entry name" value="Tnp_22_trimer"/>
    <property type="match status" value="1"/>
</dbReference>
<dbReference type="FunFam" id="3.30.70.1820:FF:000002">
    <property type="entry name" value="LINE-1 retrotransposable element ORF1 protein"/>
    <property type="match status" value="1"/>
</dbReference>
<comment type="similarity">
    <text evidence="1">Belongs to the transposase 22 family.</text>
</comment>
<reference evidence="7" key="2">
    <citation type="submission" date="2025-08" db="UniProtKB">
        <authorList>
            <consortium name="Ensembl"/>
        </authorList>
    </citation>
    <scope>IDENTIFICATION</scope>
</reference>
<dbReference type="Proteomes" id="UP000008225">
    <property type="component" value="Chromosome 7"/>
</dbReference>
<feature type="domain" description="L1 transposable element trimerization" evidence="5">
    <location>
        <begin position="117"/>
        <end position="156"/>
    </location>
</feature>
<feature type="domain" description="L1 transposable element RRM" evidence="4">
    <location>
        <begin position="159"/>
        <end position="256"/>
    </location>
</feature>
<feature type="compositionally biased region" description="Polar residues" evidence="3">
    <location>
        <begin position="27"/>
        <end position="36"/>
    </location>
</feature>
<name>A0A8I3WPR6_CALJA</name>
<reference evidence="7 8" key="1">
    <citation type="submission" date="2009-03" db="EMBL/GenBank/DDBJ databases">
        <authorList>
            <person name="Warren W."/>
            <person name="Ye L."/>
            <person name="Minx P."/>
            <person name="Worley K."/>
            <person name="Gibbs R."/>
            <person name="Wilson R.K."/>
        </authorList>
    </citation>
    <scope>NUCLEOTIDE SEQUENCE [LARGE SCALE GENOMIC DNA]</scope>
</reference>
<keyword evidence="8" id="KW-1185">Reference proteome</keyword>
<dbReference type="InterPro" id="IPR042566">
    <property type="entry name" value="L1_C"/>
</dbReference>
<evidence type="ECO:0000313" key="8">
    <source>
        <dbReference type="Proteomes" id="UP000008225"/>
    </source>
</evidence>
<dbReference type="InterPro" id="IPR004244">
    <property type="entry name" value="Transposase_22"/>
</dbReference>